<evidence type="ECO:0000313" key="7">
    <source>
        <dbReference type="EMBL" id="GAA4022092.1"/>
    </source>
</evidence>
<dbReference type="PANTHER" id="PTHR43133:SF62">
    <property type="entry name" value="RNA POLYMERASE SIGMA FACTOR SIGZ"/>
    <property type="match status" value="1"/>
</dbReference>
<evidence type="ECO:0000256" key="2">
    <source>
        <dbReference type="ARBA" id="ARBA00023015"/>
    </source>
</evidence>
<evidence type="ECO:0000259" key="5">
    <source>
        <dbReference type="Pfam" id="PF04542"/>
    </source>
</evidence>
<dbReference type="SUPFAM" id="SSF88659">
    <property type="entry name" value="Sigma3 and sigma4 domains of RNA polymerase sigma factors"/>
    <property type="match status" value="1"/>
</dbReference>
<dbReference type="InterPro" id="IPR013324">
    <property type="entry name" value="RNA_pol_sigma_r3/r4-like"/>
</dbReference>
<dbReference type="Gene3D" id="1.10.10.10">
    <property type="entry name" value="Winged helix-like DNA-binding domain superfamily/Winged helix DNA-binding domain"/>
    <property type="match status" value="1"/>
</dbReference>
<dbReference type="RefSeq" id="WP_344763058.1">
    <property type="nucleotide sequence ID" value="NZ_BAAAZE010000008.1"/>
</dbReference>
<proteinExistence type="inferred from homology"/>
<evidence type="ECO:0000259" key="6">
    <source>
        <dbReference type="Pfam" id="PF08281"/>
    </source>
</evidence>
<dbReference type="InterPro" id="IPR013249">
    <property type="entry name" value="RNA_pol_sigma70_r4_t2"/>
</dbReference>
<organism evidence="7 8">
    <name type="scientific">Actimicrobium antarcticum</name>
    <dbReference type="NCBI Taxonomy" id="1051899"/>
    <lineage>
        <taxon>Bacteria</taxon>
        <taxon>Pseudomonadati</taxon>
        <taxon>Pseudomonadota</taxon>
        <taxon>Betaproteobacteria</taxon>
        <taxon>Burkholderiales</taxon>
        <taxon>Oxalobacteraceae</taxon>
        <taxon>Actimicrobium</taxon>
    </lineage>
</organism>
<dbReference type="InterPro" id="IPR013325">
    <property type="entry name" value="RNA_pol_sigma_r2"/>
</dbReference>
<accession>A0ABP7T937</accession>
<keyword evidence="4" id="KW-0804">Transcription</keyword>
<evidence type="ECO:0000256" key="4">
    <source>
        <dbReference type="ARBA" id="ARBA00023163"/>
    </source>
</evidence>
<protein>
    <submittedName>
        <fullName evidence="7">Sigma-70 family RNA polymerase sigma factor</fullName>
    </submittedName>
</protein>
<evidence type="ECO:0000256" key="1">
    <source>
        <dbReference type="ARBA" id="ARBA00010641"/>
    </source>
</evidence>
<dbReference type="PANTHER" id="PTHR43133">
    <property type="entry name" value="RNA POLYMERASE ECF-TYPE SIGMA FACTO"/>
    <property type="match status" value="1"/>
</dbReference>
<gene>
    <name evidence="7" type="ORF">GCM10022212_18930</name>
</gene>
<dbReference type="InterPro" id="IPR014284">
    <property type="entry name" value="RNA_pol_sigma-70_dom"/>
</dbReference>
<keyword evidence="3" id="KW-0731">Sigma factor</keyword>
<dbReference type="SUPFAM" id="SSF88946">
    <property type="entry name" value="Sigma2 domain of RNA polymerase sigma factors"/>
    <property type="match status" value="1"/>
</dbReference>
<feature type="domain" description="RNA polymerase sigma factor 70 region 4 type 2" evidence="6">
    <location>
        <begin position="130"/>
        <end position="181"/>
    </location>
</feature>
<dbReference type="InterPro" id="IPR036388">
    <property type="entry name" value="WH-like_DNA-bd_sf"/>
</dbReference>
<keyword evidence="8" id="KW-1185">Reference proteome</keyword>
<dbReference type="Pfam" id="PF08281">
    <property type="entry name" value="Sigma70_r4_2"/>
    <property type="match status" value="1"/>
</dbReference>
<dbReference type="Pfam" id="PF04542">
    <property type="entry name" value="Sigma70_r2"/>
    <property type="match status" value="1"/>
</dbReference>
<dbReference type="EMBL" id="BAAAZE010000008">
    <property type="protein sequence ID" value="GAA4022092.1"/>
    <property type="molecule type" value="Genomic_DNA"/>
</dbReference>
<evidence type="ECO:0000313" key="8">
    <source>
        <dbReference type="Proteomes" id="UP001501353"/>
    </source>
</evidence>
<sequence length="186" mass="20984">MLTPDTEFDYEARLFACARGEQLALRQLYDREARWLLGVALRIVQRRELADEVLHDAFLRIWQKSGSYSPALGSARGWIYSVVRNRALDLVRQHRREPALPGDTEMVLDDLADEADGPPESLSRAQDSSALHHCLQHLDDDKRACILLAYVDGFSQTQIASALARPLGTIKAWTRRGLLALKECLS</sequence>
<comment type="caution">
    <text evidence="7">The sequence shown here is derived from an EMBL/GenBank/DDBJ whole genome shotgun (WGS) entry which is preliminary data.</text>
</comment>
<dbReference type="Proteomes" id="UP001501353">
    <property type="component" value="Unassembled WGS sequence"/>
</dbReference>
<name>A0ABP7T937_9BURK</name>
<evidence type="ECO:0000256" key="3">
    <source>
        <dbReference type="ARBA" id="ARBA00023082"/>
    </source>
</evidence>
<reference evidence="8" key="1">
    <citation type="journal article" date="2019" name="Int. J. Syst. Evol. Microbiol.">
        <title>The Global Catalogue of Microorganisms (GCM) 10K type strain sequencing project: providing services to taxonomists for standard genome sequencing and annotation.</title>
        <authorList>
            <consortium name="The Broad Institute Genomics Platform"/>
            <consortium name="The Broad Institute Genome Sequencing Center for Infectious Disease"/>
            <person name="Wu L."/>
            <person name="Ma J."/>
        </authorList>
    </citation>
    <scope>NUCLEOTIDE SEQUENCE [LARGE SCALE GENOMIC DNA]</scope>
    <source>
        <strain evidence="8">JCM 16673</strain>
    </source>
</reference>
<dbReference type="NCBIfam" id="TIGR02937">
    <property type="entry name" value="sigma70-ECF"/>
    <property type="match status" value="1"/>
</dbReference>
<dbReference type="Gene3D" id="1.10.1740.10">
    <property type="match status" value="1"/>
</dbReference>
<dbReference type="InterPro" id="IPR007627">
    <property type="entry name" value="RNA_pol_sigma70_r2"/>
</dbReference>
<dbReference type="InterPro" id="IPR039425">
    <property type="entry name" value="RNA_pol_sigma-70-like"/>
</dbReference>
<comment type="similarity">
    <text evidence="1">Belongs to the sigma-70 factor family. ECF subfamily.</text>
</comment>
<feature type="domain" description="RNA polymerase sigma-70 region 2" evidence="5">
    <location>
        <begin position="28"/>
        <end position="96"/>
    </location>
</feature>
<keyword evidence="2" id="KW-0805">Transcription regulation</keyword>